<evidence type="ECO:0008006" key="7">
    <source>
        <dbReference type="Google" id="ProtNLM"/>
    </source>
</evidence>
<dbReference type="InterPro" id="IPR016024">
    <property type="entry name" value="ARM-type_fold"/>
</dbReference>
<comment type="similarity">
    <text evidence="2">Belongs to the MYBBP1A family.</text>
</comment>
<evidence type="ECO:0000256" key="1">
    <source>
        <dbReference type="ARBA" id="ARBA00004123"/>
    </source>
</evidence>
<comment type="subcellular location">
    <subcellularLocation>
        <location evidence="1">Nucleus</location>
    </subcellularLocation>
</comment>
<evidence type="ECO:0000313" key="5">
    <source>
        <dbReference type="EMBL" id="KAK4548848.1"/>
    </source>
</evidence>
<dbReference type="Proteomes" id="UP001324427">
    <property type="component" value="Unassembled WGS sequence"/>
</dbReference>
<evidence type="ECO:0000313" key="6">
    <source>
        <dbReference type="Proteomes" id="UP001324427"/>
    </source>
</evidence>
<dbReference type="EMBL" id="JAVFHQ010000006">
    <property type="protein sequence ID" value="KAK4548848.1"/>
    <property type="molecule type" value="Genomic_DNA"/>
</dbReference>
<keyword evidence="3" id="KW-0539">Nucleus</keyword>
<feature type="compositionally biased region" description="Acidic residues" evidence="4">
    <location>
        <begin position="747"/>
        <end position="769"/>
    </location>
</feature>
<dbReference type="PANTHER" id="PTHR13213:SF2">
    <property type="entry name" value="MYB-BINDING PROTEIN 1A"/>
    <property type="match status" value="1"/>
</dbReference>
<organism evidence="5 6">
    <name type="scientific">Oleoguttula mirabilis</name>
    <dbReference type="NCBI Taxonomy" id="1507867"/>
    <lineage>
        <taxon>Eukaryota</taxon>
        <taxon>Fungi</taxon>
        <taxon>Dikarya</taxon>
        <taxon>Ascomycota</taxon>
        <taxon>Pezizomycotina</taxon>
        <taxon>Dothideomycetes</taxon>
        <taxon>Dothideomycetidae</taxon>
        <taxon>Mycosphaerellales</taxon>
        <taxon>Teratosphaeriaceae</taxon>
        <taxon>Oleoguttula</taxon>
    </lineage>
</organism>
<accession>A0AAV9JT45</accession>
<name>A0AAV9JT45_9PEZI</name>
<reference evidence="5 6" key="1">
    <citation type="submission" date="2021-11" db="EMBL/GenBank/DDBJ databases">
        <title>Black yeast isolated from Biological Soil Crust.</title>
        <authorList>
            <person name="Kurbessoian T."/>
        </authorList>
    </citation>
    <scope>NUCLEOTIDE SEQUENCE [LARGE SCALE GENOMIC DNA]</scope>
    <source>
        <strain evidence="5 6">CCFEE 5522</strain>
    </source>
</reference>
<dbReference type="AlphaFoldDB" id="A0AAV9JT45"/>
<protein>
    <recommendedName>
        <fullName evidence="7">DNA polymerase V</fullName>
    </recommendedName>
</protein>
<dbReference type="Pfam" id="PF04931">
    <property type="entry name" value="DNA_pol_phi"/>
    <property type="match status" value="1"/>
</dbReference>
<dbReference type="GO" id="GO:0006355">
    <property type="term" value="P:regulation of DNA-templated transcription"/>
    <property type="evidence" value="ECO:0007669"/>
    <property type="project" value="InterPro"/>
</dbReference>
<proteinExistence type="inferred from homology"/>
<dbReference type="PANTHER" id="PTHR13213">
    <property type="entry name" value="MYB-BINDING PROTEIN 1A FAMILY MEMBER"/>
    <property type="match status" value="1"/>
</dbReference>
<feature type="region of interest" description="Disordered" evidence="4">
    <location>
        <begin position="271"/>
        <end position="292"/>
    </location>
</feature>
<evidence type="ECO:0000256" key="3">
    <source>
        <dbReference type="ARBA" id="ARBA00023242"/>
    </source>
</evidence>
<dbReference type="InterPro" id="IPR007015">
    <property type="entry name" value="DNA_pol_V/MYBBP1A"/>
</dbReference>
<keyword evidence="6" id="KW-1185">Reference proteome</keyword>
<gene>
    <name evidence="5" type="ORF">LTR36_008621</name>
</gene>
<dbReference type="GO" id="GO:0005730">
    <property type="term" value="C:nucleolus"/>
    <property type="evidence" value="ECO:0007669"/>
    <property type="project" value="InterPro"/>
</dbReference>
<feature type="region of interest" description="Disordered" evidence="4">
    <location>
        <begin position="696"/>
        <end position="769"/>
    </location>
</feature>
<evidence type="ECO:0000256" key="4">
    <source>
        <dbReference type="SAM" id="MobiDB-lite"/>
    </source>
</evidence>
<sequence>MPGIKRTAAQTDGAVADSIHPSRKRRVDYSEADAQLAKTYNDLADEVPAVRLKAAGTLLKRLSAKSPSQVTFVDEALTRLVKGLCSGRKAARLGFSVALSEVLRLAFELAYEHHATELRLDAVTGKIVRLTEPEGKVSGQESREYLLGRRFALHTVLQSNVALVSTVSDAEWQNFLGAVAVLAKQKEWLRTECGAMLYEYLESANGSRLSSDRVQFLISALREQQLLRTPEGIALWLCIAKHWPEALPKDVWQKKDPLSSEELLQVKKIMQGSSTDESQDASIGKTSQSGTRQSQPSFAWRVVLMELFSRKEKLFRKFWEESVENGLFANSSSAERKALGLQVVCLALSTAPVAMLRTVLGPKTLHIIVNQRAEPGRYLYEAAKLPLNLVISRSKQEPAAAAQLFEVLVAQGVFDQNTKTKTIESILHQADTEALSEIVSTVSAQISRPAIESESQSEGRRRALADMLLSLVRARREPALLFTDEASTGSVSGLTIWLETLMRVLVEFGYCKPTLQPSPALSEGSRAVFRARLMSCLGLLMDQPPNDAVKASAFVAAELEATNIRFYRPISDQASQALSSAKESRDEMTSQKDSAALLGYKMLFDLSMLQVYNEEADSIEALQDLGATFQAAQAGSESATMLIELLLSFISKPSVLFRKLAEQVFSAFAGELTSESLQSLLDILQQKESLSGQQALFGQDGDDEADSEDDDGEDEDDVDAIDVDDMSDVELVNGEETNSAEPATSGESEDDSDGSSDAESGDDDVEGEDEEAIFDRKLADALGTAGMDEDSDEDGSDMDDEQMLALEPHLATIFSERKKDSGKKQDNKDAKENIVNFKNRVLDLLSIYVKGQYANVLAMDLVLPLTMLVRSTTSKPVAEKAFAVLKQYFEACNKHKTHPRPDEHEACLEVLAALHTEMALGGSKLHANACSRSSLFLSKVLVALDQGHYKRIAGMYADLQSEWYSDPKSRVQGSVFTEWTSWSLATRKQAQQK</sequence>
<evidence type="ECO:0000256" key="2">
    <source>
        <dbReference type="ARBA" id="ARBA00006809"/>
    </source>
</evidence>
<feature type="compositionally biased region" description="Acidic residues" evidence="4">
    <location>
        <begin position="700"/>
        <end position="728"/>
    </location>
</feature>
<dbReference type="GO" id="GO:0000182">
    <property type="term" value="F:rDNA binding"/>
    <property type="evidence" value="ECO:0007669"/>
    <property type="project" value="TreeGrafter"/>
</dbReference>
<dbReference type="SUPFAM" id="SSF48371">
    <property type="entry name" value="ARM repeat"/>
    <property type="match status" value="1"/>
</dbReference>
<comment type="caution">
    <text evidence="5">The sequence shown here is derived from an EMBL/GenBank/DDBJ whole genome shotgun (WGS) entry which is preliminary data.</text>
</comment>